<dbReference type="GO" id="GO:0016020">
    <property type="term" value="C:membrane"/>
    <property type="evidence" value="ECO:0007669"/>
    <property type="project" value="UniProtKB-SubCell"/>
</dbReference>
<dbReference type="Pfam" id="PF05602">
    <property type="entry name" value="CLPTM1"/>
    <property type="match status" value="1"/>
</dbReference>
<dbReference type="STRING" id="37653.A0A0L8GWX5"/>
<evidence type="ECO:0000256" key="5">
    <source>
        <dbReference type="ARBA" id="ARBA00023136"/>
    </source>
</evidence>
<proteinExistence type="inferred from homology"/>
<comment type="similarity">
    <text evidence="2">Belongs to the CLPTM1 family.</text>
</comment>
<evidence type="ECO:0000256" key="7">
    <source>
        <dbReference type="SAM" id="Phobius"/>
    </source>
</evidence>
<evidence type="ECO:0000313" key="8">
    <source>
        <dbReference type="EMBL" id="KOF81100.1"/>
    </source>
</evidence>
<keyword evidence="3 7" id="KW-0812">Transmembrane</keyword>
<evidence type="ECO:0000256" key="6">
    <source>
        <dbReference type="SAM" id="MobiDB-lite"/>
    </source>
</evidence>
<dbReference type="InterPro" id="IPR008429">
    <property type="entry name" value="CLPTM1"/>
</dbReference>
<evidence type="ECO:0000256" key="4">
    <source>
        <dbReference type="ARBA" id="ARBA00022989"/>
    </source>
</evidence>
<feature type="region of interest" description="Disordered" evidence="6">
    <location>
        <begin position="601"/>
        <end position="641"/>
    </location>
</feature>
<feature type="compositionally biased region" description="Low complexity" evidence="6">
    <location>
        <begin position="36"/>
        <end position="52"/>
    </location>
</feature>
<evidence type="ECO:0000256" key="1">
    <source>
        <dbReference type="ARBA" id="ARBA00004141"/>
    </source>
</evidence>
<dbReference type="PANTHER" id="PTHR21347">
    <property type="entry name" value="CLEFT LIP AND PALATE ASSOCIATED TRANSMEMBRANE PROTEIN-RELATED"/>
    <property type="match status" value="1"/>
</dbReference>
<evidence type="ECO:0008006" key="9">
    <source>
        <dbReference type="Google" id="ProtNLM"/>
    </source>
</evidence>
<feature type="compositionally biased region" description="Basic and acidic residues" evidence="6">
    <location>
        <begin position="630"/>
        <end position="641"/>
    </location>
</feature>
<evidence type="ECO:0000256" key="2">
    <source>
        <dbReference type="ARBA" id="ARBA00009310"/>
    </source>
</evidence>
<feature type="region of interest" description="Disordered" evidence="6">
    <location>
        <begin position="1"/>
        <end position="52"/>
    </location>
</feature>
<feature type="compositionally biased region" description="Polar residues" evidence="6">
    <location>
        <begin position="1"/>
        <end position="10"/>
    </location>
</feature>
<feature type="transmembrane region" description="Helical" evidence="7">
    <location>
        <begin position="356"/>
        <end position="376"/>
    </location>
</feature>
<dbReference type="GO" id="GO:0012505">
    <property type="term" value="C:endomembrane system"/>
    <property type="evidence" value="ECO:0007669"/>
    <property type="project" value="TreeGrafter"/>
</dbReference>
<feature type="transmembrane region" description="Helical" evidence="7">
    <location>
        <begin position="478"/>
        <end position="497"/>
    </location>
</feature>
<dbReference type="EMBL" id="KQ420159">
    <property type="protein sequence ID" value="KOF81100.1"/>
    <property type="molecule type" value="Genomic_DNA"/>
</dbReference>
<gene>
    <name evidence="8" type="ORF">OCBIM_22026988mg</name>
</gene>
<dbReference type="PANTHER" id="PTHR21347:SF14">
    <property type="entry name" value="LIPID SCRAMBLASE CLPTM1-RELATED"/>
    <property type="match status" value="1"/>
</dbReference>
<dbReference type="OMA" id="TLWAHFY"/>
<organism evidence="8">
    <name type="scientific">Octopus bimaculoides</name>
    <name type="common">California two-spotted octopus</name>
    <dbReference type="NCBI Taxonomy" id="37653"/>
    <lineage>
        <taxon>Eukaryota</taxon>
        <taxon>Metazoa</taxon>
        <taxon>Spiralia</taxon>
        <taxon>Lophotrochozoa</taxon>
        <taxon>Mollusca</taxon>
        <taxon>Cephalopoda</taxon>
        <taxon>Coleoidea</taxon>
        <taxon>Octopodiformes</taxon>
        <taxon>Octopoda</taxon>
        <taxon>Incirrata</taxon>
        <taxon>Octopodidae</taxon>
        <taxon>Octopus</taxon>
    </lineage>
</organism>
<protein>
    <recommendedName>
        <fullName evidence="9">Cleft lip and palate transmembrane protein 1</fullName>
    </recommendedName>
</protein>
<sequence>MSNNIMSAESTEQRLDNDETALTSTEDHENKVEPANQNVEQTEEQQQQPQQQRNRFNMWGIAKTFLIRMIFIYLVSSYFRRSPTPATDSRTVQEPSSNVFPKGFLMDMYVYVSEQEVFSDFDNPESEIWVQKGLVYGDWASGIYKDGSYNNQRQLALSDAVLSNGSIYIHVYFTKSGYPPNTKDEYAQSMRAYSSRKLNKYKKRKFHETVNLLTGETEAHPNLRKKENSSSYEIISHWHPNLTINLLDDDFPWVKGQVPPPLDEYVVFQLGSNKYFPVIFFNDYWNLNSDYVPINHSTKVVNLTLTYKPISLFRWQLYAAQNMRNKWYNVLGSNFVEEGEEEQDSVKIAFLETNPYLLAITVIVSIVHSVFEFLAFKNDIQFWKSRKSLEGLSVRSVFFNVFQSVVVVLYVLDNETNPIVKISVIIGLAIEIWKIQKVVDISLDRENKMLGFIPRPIFKEKSTYKSVTKQYDLVAFKYLSWCLFPLLVMYSIYSLVYNEHKGWYSFSLSMLYGFLLTFGFIMMTPQLFINYKMKSVAHLPWRMLTYKALNTFIDDIFAFVIKMPTLYRLGCFRDDIVFFIYLYQRYIYRVDPQRLNEFGTSQEMLEPNGTVASRDGETDSTSPDEGADDSAIKSDKEKKND</sequence>
<keyword evidence="4 7" id="KW-1133">Transmembrane helix</keyword>
<dbReference type="KEGG" id="obi:106874411"/>
<name>A0A0L8GWX5_OCTBM</name>
<accession>A0A0L8GWX5</accession>
<comment type="subcellular location">
    <subcellularLocation>
        <location evidence="1">Membrane</location>
        <topology evidence="1">Multi-pass membrane protein</topology>
    </subcellularLocation>
</comment>
<feature type="transmembrane region" description="Helical" evidence="7">
    <location>
        <begin position="503"/>
        <end position="524"/>
    </location>
</feature>
<keyword evidence="5 7" id="KW-0472">Membrane</keyword>
<evidence type="ECO:0000256" key="3">
    <source>
        <dbReference type="ARBA" id="ARBA00022692"/>
    </source>
</evidence>
<dbReference type="AlphaFoldDB" id="A0A0L8GWX5"/>
<dbReference type="OrthoDB" id="378564at2759"/>
<reference evidence="8" key="1">
    <citation type="submission" date="2015-07" db="EMBL/GenBank/DDBJ databases">
        <title>MeaNS - Measles Nucleotide Surveillance Program.</title>
        <authorList>
            <person name="Tran T."/>
            <person name="Druce J."/>
        </authorList>
    </citation>
    <scope>NUCLEOTIDE SEQUENCE</scope>
    <source>
        <strain evidence="8">UCB-OBI-ISO-001</strain>
        <tissue evidence="8">Gonad</tissue>
    </source>
</reference>